<dbReference type="Proteomes" id="UP000295070">
    <property type="component" value="Chromosome 18"/>
</dbReference>
<dbReference type="EMBL" id="SCKG01000018">
    <property type="protein sequence ID" value="TDH00829.1"/>
    <property type="molecule type" value="Genomic_DNA"/>
</dbReference>
<name>A0A484CAA6_PERFV</name>
<gene>
    <name evidence="1" type="ORF">EPR50_G00192280</name>
</gene>
<dbReference type="STRING" id="8167.A0A484CAA6"/>
<comment type="caution">
    <text evidence="1">The sequence shown here is derived from an EMBL/GenBank/DDBJ whole genome shotgun (WGS) entry which is preliminary data.</text>
</comment>
<organism evidence="1 2">
    <name type="scientific">Perca flavescens</name>
    <name type="common">American yellow perch</name>
    <name type="synonym">Morone flavescens</name>
    <dbReference type="NCBI Taxonomy" id="8167"/>
    <lineage>
        <taxon>Eukaryota</taxon>
        <taxon>Metazoa</taxon>
        <taxon>Chordata</taxon>
        <taxon>Craniata</taxon>
        <taxon>Vertebrata</taxon>
        <taxon>Euteleostomi</taxon>
        <taxon>Actinopterygii</taxon>
        <taxon>Neopterygii</taxon>
        <taxon>Teleostei</taxon>
        <taxon>Neoteleostei</taxon>
        <taxon>Acanthomorphata</taxon>
        <taxon>Eupercaria</taxon>
        <taxon>Perciformes</taxon>
        <taxon>Percoidei</taxon>
        <taxon>Percidae</taxon>
        <taxon>Percinae</taxon>
        <taxon>Perca</taxon>
    </lineage>
</organism>
<protein>
    <submittedName>
        <fullName evidence="1">Uncharacterized protein</fullName>
    </submittedName>
</protein>
<keyword evidence="2" id="KW-1185">Reference proteome</keyword>
<proteinExistence type="predicted"/>
<dbReference type="AlphaFoldDB" id="A0A484CAA6"/>
<accession>A0A484CAA6</accession>
<evidence type="ECO:0000313" key="1">
    <source>
        <dbReference type="EMBL" id="TDH00829.1"/>
    </source>
</evidence>
<sequence>MLLEQNIVTFVKNELKKFQKVLSPHYPECSQSQSEEEDEEQRSSREAFLKITLQFLRRMDHKELADRLESSKRILTDVTTPPVSCVCCMIQLSLC</sequence>
<evidence type="ECO:0000313" key="2">
    <source>
        <dbReference type="Proteomes" id="UP000295070"/>
    </source>
</evidence>
<reference evidence="1 2" key="1">
    <citation type="submission" date="2019-01" db="EMBL/GenBank/DDBJ databases">
        <title>A chromosome-scale genome assembly of the yellow perch, Perca flavescens.</title>
        <authorList>
            <person name="Feron R."/>
            <person name="Morvezen R."/>
            <person name="Bestin A."/>
            <person name="Haffray P."/>
            <person name="Klopp C."/>
            <person name="Zahm M."/>
            <person name="Cabau C."/>
            <person name="Roques C."/>
            <person name="Donnadieu C."/>
            <person name="Bouchez O."/>
            <person name="Christie M."/>
            <person name="Larson W."/>
            <person name="Guiguen Y."/>
        </authorList>
    </citation>
    <scope>NUCLEOTIDE SEQUENCE [LARGE SCALE GENOMIC DNA]</scope>
    <source>
        <strain evidence="1">YP-PL-M2</strain>
        <tissue evidence="1">Blood</tissue>
    </source>
</reference>